<proteinExistence type="predicted"/>
<organism evidence="2">
    <name type="scientific">Streptomyces sp. Y1</name>
    <dbReference type="NCBI Taxonomy" id="3238634"/>
    <lineage>
        <taxon>Bacteria</taxon>
        <taxon>Bacillati</taxon>
        <taxon>Actinomycetota</taxon>
        <taxon>Actinomycetes</taxon>
        <taxon>Kitasatosporales</taxon>
        <taxon>Streptomycetaceae</taxon>
        <taxon>Streptomyces</taxon>
    </lineage>
</organism>
<evidence type="ECO:0000313" key="2">
    <source>
        <dbReference type="EMBL" id="XDQ78263.1"/>
    </source>
</evidence>
<dbReference type="AlphaFoldDB" id="A0AB39TG97"/>
<protein>
    <submittedName>
        <fullName evidence="2">Uncharacterized protein</fullName>
    </submittedName>
</protein>
<evidence type="ECO:0000256" key="1">
    <source>
        <dbReference type="SAM" id="SignalP"/>
    </source>
</evidence>
<dbReference type="EMBL" id="CP163445">
    <property type="protein sequence ID" value="XDQ78263.1"/>
    <property type="molecule type" value="Genomic_DNA"/>
</dbReference>
<accession>A0AB39TG97</accession>
<dbReference type="RefSeq" id="WP_157882198.1">
    <property type="nucleotide sequence ID" value="NZ_CP163445.1"/>
</dbReference>
<sequence length="126" mass="13558">MRKSTRAFGITAMAICAGIMAASPAAADCVSISGTCPNNGGWYTSSNVRYVSGFLNYIGASFNSFPDGMQFYIIDSHGTSHGVINASSSFQYLSWGDVWVGESFQNRYGNAGYDWAGYSFSGQETY</sequence>
<gene>
    <name evidence="2" type="ORF">AB2U05_07120</name>
</gene>
<reference evidence="2" key="1">
    <citation type="submission" date="2024-07" db="EMBL/GenBank/DDBJ databases">
        <authorList>
            <person name="Yu S.T."/>
        </authorList>
    </citation>
    <scope>NUCLEOTIDE SEQUENCE</scope>
    <source>
        <strain evidence="2">Y1</strain>
    </source>
</reference>
<feature type="chain" id="PRO_5044277706" evidence="1">
    <location>
        <begin position="28"/>
        <end position="126"/>
    </location>
</feature>
<keyword evidence="1" id="KW-0732">Signal</keyword>
<feature type="signal peptide" evidence="1">
    <location>
        <begin position="1"/>
        <end position="27"/>
    </location>
</feature>
<name>A0AB39TG97_9ACTN</name>